<dbReference type="Proteomes" id="UP001215280">
    <property type="component" value="Unassembled WGS sequence"/>
</dbReference>
<comment type="caution">
    <text evidence="2">The sequence shown here is derived from an EMBL/GenBank/DDBJ whole genome shotgun (WGS) entry which is preliminary data.</text>
</comment>
<name>A0AAD7K6G3_9AGAR</name>
<dbReference type="EMBL" id="JARJLG010000009">
    <property type="protein sequence ID" value="KAJ7777823.1"/>
    <property type="molecule type" value="Genomic_DNA"/>
</dbReference>
<sequence length="434" mass="46151">MEWTNYHVKIRHELGVELAGWPEGMEMRPPSKLHADDARRIQDKLRTGAIHWVALTKTQRDELTEEIEEERAAGVPKKRKTRSDKDKPRGPRAKKDATNGEDATETPDKVQMPPAPLQQLPHARPATPTVQAFTRTPDPTTTPSMQAFTHAPDAAAVPTVHSTNPAQNIVPTLPTQELPHMPAAATAPAASTALFGVRIQPGAAATDAGSQLAFDFSNVPRFDFGNVDYDPLDFMDINFGVDTNIDLSMGSNWCLNTSNRDTSWPMDDNLASGAFTNTSNSCLDSNGALAWNGSGGMAASSNTPSLDPALNSAAEATPARGGIPAGVLSTPSYVFPTVLGRTGIQAANSAAGSTAAVFFTTTNTAPRKKPKRVEDDAEKPARKSRSDKGKPRPKKDTPCQTLTHTNAGGTICADVPACPRPQTTQHQGSGAPPA</sequence>
<keyword evidence="3" id="KW-1185">Reference proteome</keyword>
<reference evidence="2" key="1">
    <citation type="submission" date="2023-03" db="EMBL/GenBank/DDBJ databases">
        <title>Massive genome expansion in bonnet fungi (Mycena s.s.) driven by repeated elements and novel gene families across ecological guilds.</title>
        <authorList>
            <consortium name="Lawrence Berkeley National Laboratory"/>
            <person name="Harder C.B."/>
            <person name="Miyauchi S."/>
            <person name="Viragh M."/>
            <person name="Kuo A."/>
            <person name="Thoen E."/>
            <person name="Andreopoulos B."/>
            <person name="Lu D."/>
            <person name="Skrede I."/>
            <person name="Drula E."/>
            <person name="Henrissat B."/>
            <person name="Morin E."/>
            <person name="Kohler A."/>
            <person name="Barry K."/>
            <person name="LaButti K."/>
            <person name="Morin E."/>
            <person name="Salamov A."/>
            <person name="Lipzen A."/>
            <person name="Mereny Z."/>
            <person name="Hegedus B."/>
            <person name="Baldrian P."/>
            <person name="Stursova M."/>
            <person name="Weitz H."/>
            <person name="Taylor A."/>
            <person name="Grigoriev I.V."/>
            <person name="Nagy L.G."/>
            <person name="Martin F."/>
            <person name="Kauserud H."/>
        </authorList>
    </citation>
    <scope>NUCLEOTIDE SEQUENCE</scope>
    <source>
        <strain evidence="2">CBHHK188m</strain>
    </source>
</reference>
<protein>
    <submittedName>
        <fullName evidence="2">Uncharacterized protein</fullName>
    </submittedName>
</protein>
<evidence type="ECO:0000313" key="3">
    <source>
        <dbReference type="Proteomes" id="UP001215280"/>
    </source>
</evidence>
<feature type="compositionally biased region" description="Basic and acidic residues" evidence="1">
    <location>
        <begin position="372"/>
        <end position="397"/>
    </location>
</feature>
<gene>
    <name evidence="2" type="ORF">DFH07DRAFT_950874</name>
</gene>
<feature type="compositionally biased region" description="Polar residues" evidence="1">
    <location>
        <begin position="398"/>
        <end position="408"/>
    </location>
</feature>
<proteinExistence type="predicted"/>
<feature type="compositionally biased region" description="Basic and acidic residues" evidence="1">
    <location>
        <begin position="83"/>
        <end position="98"/>
    </location>
</feature>
<feature type="region of interest" description="Disordered" evidence="1">
    <location>
        <begin position="59"/>
        <end position="124"/>
    </location>
</feature>
<organism evidence="2 3">
    <name type="scientific">Mycena maculata</name>
    <dbReference type="NCBI Taxonomy" id="230809"/>
    <lineage>
        <taxon>Eukaryota</taxon>
        <taxon>Fungi</taxon>
        <taxon>Dikarya</taxon>
        <taxon>Basidiomycota</taxon>
        <taxon>Agaricomycotina</taxon>
        <taxon>Agaricomycetes</taxon>
        <taxon>Agaricomycetidae</taxon>
        <taxon>Agaricales</taxon>
        <taxon>Marasmiineae</taxon>
        <taxon>Mycenaceae</taxon>
        <taxon>Mycena</taxon>
    </lineage>
</organism>
<dbReference type="AlphaFoldDB" id="A0AAD7K6G3"/>
<accession>A0AAD7K6G3</accession>
<evidence type="ECO:0000313" key="2">
    <source>
        <dbReference type="EMBL" id="KAJ7777823.1"/>
    </source>
</evidence>
<feature type="region of interest" description="Disordered" evidence="1">
    <location>
        <begin position="361"/>
        <end position="434"/>
    </location>
</feature>
<evidence type="ECO:0000256" key="1">
    <source>
        <dbReference type="SAM" id="MobiDB-lite"/>
    </source>
</evidence>